<keyword evidence="4 9" id="KW-0547">Nucleotide-binding</keyword>
<dbReference type="EC" id="2.7.11.1" evidence="1"/>
<protein>
    <recommendedName>
        <fullName evidence="1">non-specific serine/threonine protein kinase</fullName>
        <ecNumber evidence="1">2.7.11.1</ecNumber>
    </recommendedName>
</protein>
<dbReference type="AlphaFoldDB" id="N1R2S3"/>
<reference evidence="12" key="1">
    <citation type="submission" date="2015-06" db="UniProtKB">
        <authorList>
            <consortium name="EnsemblPlants"/>
        </authorList>
    </citation>
    <scope>IDENTIFICATION</scope>
</reference>
<keyword evidence="5" id="KW-0418">Kinase</keyword>
<evidence type="ECO:0000256" key="1">
    <source>
        <dbReference type="ARBA" id="ARBA00012513"/>
    </source>
</evidence>
<accession>N1R2S3</accession>
<keyword evidence="2 9" id="KW-0723">Serine/threonine-protein kinase</keyword>
<dbReference type="Gene3D" id="1.10.510.10">
    <property type="entry name" value="Transferase(Phosphotransferase) domain 1"/>
    <property type="match status" value="1"/>
</dbReference>
<evidence type="ECO:0000259" key="11">
    <source>
        <dbReference type="PROSITE" id="PS50011"/>
    </source>
</evidence>
<dbReference type="EnsemblPlants" id="EMT13965">
    <property type="protein sequence ID" value="EMT13965"/>
    <property type="gene ID" value="F775_13343"/>
</dbReference>
<sequence length="271" mass="29853">MAPRESIISRCSVSLAPPSLPQDPVAVGDGDGSTGSGGAQADLSRLLSLSAVFGAMPDLSICGMEAKLLEQRTSGSEPSKLPYQLIRKITNDFDKGRILGSGGFGTVYKGVYEDGREIAVKVLHNISGVDDKEFHKEFDNLRGLKHPNIVELVGFCHEWEKELAVFEGKQVTAERLCMALCFEYVQKGSLNKLISDENTGFTWHIRYKIIKGICVGLQYLREGEHPIMHFDLKPDNILLDENMVPKIADFGLSKLFGEENTKKTMSSAGTW</sequence>
<dbReference type="FunFam" id="1.10.510.10:FF:001023">
    <property type="entry name" value="Os07g0541700 protein"/>
    <property type="match status" value="1"/>
</dbReference>
<dbReference type="InterPro" id="IPR017441">
    <property type="entry name" value="Protein_kinase_ATP_BS"/>
</dbReference>
<dbReference type="PROSITE" id="PS00108">
    <property type="entry name" value="PROTEIN_KINASE_ST"/>
    <property type="match status" value="1"/>
</dbReference>
<dbReference type="PANTHER" id="PTHR45707">
    <property type="entry name" value="C2 CALCIUM/LIPID-BINDING PLANT PHOSPHORIBOSYLTRANSFERASE FAMILY PROTEIN"/>
    <property type="match status" value="1"/>
</dbReference>
<feature type="region of interest" description="Disordered" evidence="10">
    <location>
        <begin position="19"/>
        <end position="38"/>
    </location>
</feature>
<dbReference type="PROSITE" id="PS50011">
    <property type="entry name" value="PROTEIN_KINASE_DOM"/>
    <property type="match status" value="1"/>
</dbReference>
<dbReference type="PANTHER" id="PTHR45707:SF76">
    <property type="entry name" value="PROTEIN KINASE DOMAIN-CONTAINING PROTEIN"/>
    <property type="match status" value="1"/>
</dbReference>
<dbReference type="Gene3D" id="3.30.200.20">
    <property type="entry name" value="Phosphorylase Kinase, domain 1"/>
    <property type="match status" value="1"/>
</dbReference>
<dbReference type="SUPFAM" id="SSF56112">
    <property type="entry name" value="Protein kinase-like (PK-like)"/>
    <property type="match status" value="1"/>
</dbReference>
<evidence type="ECO:0000256" key="7">
    <source>
        <dbReference type="ARBA" id="ARBA00047899"/>
    </source>
</evidence>
<dbReference type="PROSITE" id="PS00107">
    <property type="entry name" value="PROTEIN_KINASE_ATP"/>
    <property type="match status" value="1"/>
</dbReference>
<dbReference type="GO" id="GO:0004674">
    <property type="term" value="F:protein serine/threonine kinase activity"/>
    <property type="evidence" value="ECO:0007669"/>
    <property type="project" value="UniProtKB-KW"/>
</dbReference>
<feature type="compositionally biased region" description="Gly residues" evidence="10">
    <location>
        <begin position="29"/>
        <end position="38"/>
    </location>
</feature>
<organism evidence="12">
    <name type="scientific">Aegilops tauschii</name>
    <name type="common">Tausch's goatgrass</name>
    <name type="synonym">Aegilops squarrosa</name>
    <dbReference type="NCBI Taxonomy" id="37682"/>
    <lineage>
        <taxon>Eukaryota</taxon>
        <taxon>Viridiplantae</taxon>
        <taxon>Streptophyta</taxon>
        <taxon>Embryophyta</taxon>
        <taxon>Tracheophyta</taxon>
        <taxon>Spermatophyta</taxon>
        <taxon>Magnoliopsida</taxon>
        <taxon>Liliopsida</taxon>
        <taxon>Poales</taxon>
        <taxon>Poaceae</taxon>
        <taxon>BOP clade</taxon>
        <taxon>Pooideae</taxon>
        <taxon>Triticodae</taxon>
        <taxon>Triticeae</taxon>
        <taxon>Triticinae</taxon>
        <taxon>Aegilops</taxon>
    </lineage>
</organism>
<dbReference type="GO" id="GO:0005524">
    <property type="term" value="F:ATP binding"/>
    <property type="evidence" value="ECO:0007669"/>
    <property type="project" value="UniProtKB-UniRule"/>
</dbReference>
<dbReference type="InterPro" id="IPR011009">
    <property type="entry name" value="Kinase-like_dom_sf"/>
</dbReference>
<feature type="domain" description="Protein kinase" evidence="11">
    <location>
        <begin position="93"/>
        <end position="271"/>
    </location>
</feature>
<dbReference type="SMART" id="SM00220">
    <property type="entry name" value="S_TKc"/>
    <property type="match status" value="1"/>
</dbReference>
<comment type="catalytic activity">
    <reaction evidence="7">
        <text>L-threonyl-[protein] + ATP = O-phospho-L-threonyl-[protein] + ADP + H(+)</text>
        <dbReference type="Rhea" id="RHEA:46608"/>
        <dbReference type="Rhea" id="RHEA-COMP:11060"/>
        <dbReference type="Rhea" id="RHEA-COMP:11605"/>
        <dbReference type="ChEBI" id="CHEBI:15378"/>
        <dbReference type="ChEBI" id="CHEBI:30013"/>
        <dbReference type="ChEBI" id="CHEBI:30616"/>
        <dbReference type="ChEBI" id="CHEBI:61977"/>
        <dbReference type="ChEBI" id="CHEBI:456216"/>
        <dbReference type="EC" id="2.7.11.1"/>
    </reaction>
</comment>
<dbReference type="InterPro" id="IPR000719">
    <property type="entry name" value="Prot_kinase_dom"/>
</dbReference>
<name>N1R2S3_AEGTA</name>
<evidence type="ECO:0000256" key="8">
    <source>
        <dbReference type="ARBA" id="ARBA00048679"/>
    </source>
</evidence>
<keyword evidence="6 9" id="KW-0067">ATP-binding</keyword>
<dbReference type="Pfam" id="PF00069">
    <property type="entry name" value="Pkinase"/>
    <property type="match status" value="1"/>
</dbReference>
<comment type="similarity">
    <text evidence="9">Belongs to the protein kinase superfamily.</text>
</comment>
<evidence type="ECO:0000256" key="4">
    <source>
        <dbReference type="ARBA" id="ARBA00022741"/>
    </source>
</evidence>
<evidence type="ECO:0000313" key="12">
    <source>
        <dbReference type="EnsemblPlants" id="EMT13965"/>
    </source>
</evidence>
<evidence type="ECO:0000256" key="9">
    <source>
        <dbReference type="RuleBase" id="RU000304"/>
    </source>
</evidence>
<proteinExistence type="inferred from homology"/>
<evidence type="ECO:0000256" key="2">
    <source>
        <dbReference type="ARBA" id="ARBA00022527"/>
    </source>
</evidence>
<evidence type="ECO:0000256" key="10">
    <source>
        <dbReference type="SAM" id="MobiDB-lite"/>
    </source>
</evidence>
<evidence type="ECO:0000256" key="6">
    <source>
        <dbReference type="ARBA" id="ARBA00022840"/>
    </source>
</evidence>
<dbReference type="InterPro" id="IPR008271">
    <property type="entry name" value="Ser/Thr_kinase_AS"/>
</dbReference>
<comment type="catalytic activity">
    <reaction evidence="8">
        <text>L-seryl-[protein] + ATP = O-phospho-L-seryl-[protein] + ADP + H(+)</text>
        <dbReference type="Rhea" id="RHEA:17989"/>
        <dbReference type="Rhea" id="RHEA-COMP:9863"/>
        <dbReference type="Rhea" id="RHEA-COMP:11604"/>
        <dbReference type="ChEBI" id="CHEBI:15378"/>
        <dbReference type="ChEBI" id="CHEBI:29999"/>
        <dbReference type="ChEBI" id="CHEBI:30616"/>
        <dbReference type="ChEBI" id="CHEBI:83421"/>
        <dbReference type="ChEBI" id="CHEBI:456216"/>
        <dbReference type="EC" id="2.7.11.1"/>
    </reaction>
</comment>
<dbReference type="ExpressionAtlas" id="N1R2S3">
    <property type="expression patterns" value="baseline"/>
</dbReference>
<dbReference type="FunFam" id="3.30.200.20:FF:000465">
    <property type="entry name" value="Cysteine-rich receptor-like protein kinase 6"/>
    <property type="match status" value="1"/>
</dbReference>
<evidence type="ECO:0000256" key="3">
    <source>
        <dbReference type="ARBA" id="ARBA00022679"/>
    </source>
</evidence>
<evidence type="ECO:0000256" key="5">
    <source>
        <dbReference type="ARBA" id="ARBA00022777"/>
    </source>
</evidence>
<keyword evidence="3" id="KW-0808">Transferase</keyword>